<keyword evidence="2" id="KW-0378">Hydrolase</keyword>
<dbReference type="InterPro" id="IPR044992">
    <property type="entry name" value="ChyE-like"/>
</dbReference>
<keyword evidence="3" id="KW-1185">Reference proteome</keyword>
<dbReference type="Proteomes" id="UP001485459">
    <property type="component" value="Chromosome"/>
</dbReference>
<evidence type="ECO:0000313" key="3">
    <source>
        <dbReference type="Proteomes" id="UP001485459"/>
    </source>
</evidence>
<name>A0ABZ2YTU1_9BACT</name>
<dbReference type="EMBL" id="CP149822">
    <property type="protein sequence ID" value="WZN42888.1"/>
    <property type="molecule type" value="Genomic_DNA"/>
</dbReference>
<evidence type="ECO:0000259" key="1">
    <source>
        <dbReference type="Pfam" id="PF00117"/>
    </source>
</evidence>
<accession>A0ABZ2YTU1</accession>
<evidence type="ECO:0000313" key="2">
    <source>
        <dbReference type="EMBL" id="WZN42888.1"/>
    </source>
</evidence>
<sequence>MRIRIFQHVPFEGPAAIAEWAESKGHQLEFTRFYENDPLPASADVDMLVVMGGPMSVNDTGQYPWLRNEKAFIADAVESGKPVLGVCLGSQLLAASLGAEVYPNAQPEIGWFPVKFTADWAPETLTVCHWHGDTFDLPEGAVLLASSDITKHQAFRVGNNAVGLQFHLEMTPASLEGMIEACGHHLQDGDWVQSAAELRDGIPYAQEAKATLFRLLDSLAQNGVH</sequence>
<organism evidence="2 3">
    <name type="scientific">Chitinophaga pollutisoli</name>
    <dbReference type="NCBI Taxonomy" id="3133966"/>
    <lineage>
        <taxon>Bacteria</taxon>
        <taxon>Pseudomonadati</taxon>
        <taxon>Bacteroidota</taxon>
        <taxon>Chitinophagia</taxon>
        <taxon>Chitinophagales</taxon>
        <taxon>Chitinophagaceae</taxon>
        <taxon>Chitinophaga</taxon>
    </lineage>
</organism>
<dbReference type="CDD" id="cd01741">
    <property type="entry name" value="GATase1_1"/>
    <property type="match status" value="1"/>
</dbReference>
<proteinExistence type="predicted"/>
<dbReference type="PANTHER" id="PTHR42695:SF5">
    <property type="entry name" value="GLUTAMINE AMIDOTRANSFERASE YLR126C-RELATED"/>
    <property type="match status" value="1"/>
</dbReference>
<gene>
    <name evidence="2" type="ORF">WJU16_07555</name>
</gene>
<dbReference type="RefSeq" id="WP_341837715.1">
    <property type="nucleotide sequence ID" value="NZ_CP149822.1"/>
</dbReference>
<dbReference type="PROSITE" id="PS51273">
    <property type="entry name" value="GATASE_TYPE_1"/>
    <property type="match status" value="1"/>
</dbReference>
<dbReference type="Gene3D" id="3.40.50.880">
    <property type="match status" value="1"/>
</dbReference>
<dbReference type="SUPFAM" id="SSF52317">
    <property type="entry name" value="Class I glutamine amidotransferase-like"/>
    <property type="match status" value="1"/>
</dbReference>
<dbReference type="InterPro" id="IPR017926">
    <property type="entry name" value="GATASE"/>
</dbReference>
<dbReference type="GO" id="GO:0016787">
    <property type="term" value="F:hydrolase activity"/>
    <property type="evidence" value="ECO:0007669"/>
    <property type="project" value="UniProtKB-KW"/>
</dbReference>
<dbReference type="Pfam" id="PF00117">
    <property type="entry name" value="GATase"/>
    <property type="match status" value="1"/>
</dbReference>
<protein>
    <submittedName>
        <fullName evidence="2">Gamma-glutamyl-gamma-aminobutyrate hydrolase family protein</fullName>
    </submittedName>
</protein>
<dbReference type="InterPro" id="IPR029062">
    <property type="entry name" value="Class_I_gatase-like"/>
</dbReference>
<reference evidence="3" key="1">
    <citation type="submission" date="2024-03" db="EMBL/GenBank/DDBJ databases">
        <title>Chitinophaga horti sp. nov., isolated from garden soil.</title>
        <authorList>
            <person name="Lee D.S."/>
            <person name="Han D.M."/>
            <person name="Baek J.H."/>
            <person name="Choi D.G."/>
            <person name="Jeon J.H."/>
            <person name="Jeon C.O."/>
        </authorList>
    </citation>
    <scope>NUCLEOTIDE SEQUENCE [LARGE SCALE GENOMIC DNA]</scope>
    <source>
        <strain evidence="3">GPA1</strain>
    </source>
</reference>
<feature type="domain" description="Glutamine amidotransferase" evidence="1">
    <location>
        <begin position="23"/>
        <end position="173"/>
    </location>
</feature>
<dbReference type="PANTHER" id="PTHR42695">
    <property type="entry name" value="GLUTAMINE AMIDOTRANSFERASE YLR126C-RELATED"/>
    <property type="match status" value="1"/>
</dbReference>